<organism evidence="8 9">
    <name type="scientific">Lentzea waywayandensis</name>
    <dbReference type="NCBI Taxonomy" id="84724"/>
    <lineage>
        <taxon>Bacteria</taxon>
        <taxon>Bacillati</taxon>
        <taxon>Actinomycetota</taxon>
        <taxon>Actinomycetes</taxon>
        <taxon>Pseudonocardiales</taxon>
        <taxon>Pseudonocardiaceae</taxon>
        <taxon>Lentzea</taxon>
    </lineage>
</organism>
<comment type="similarity">
    <text evidence="6">Belongs to the ABC-2 integral membrane protein family.</text>
</comment>
<evidence type="ECO:0000256" key="6">
    <source>
        <dbReference type="RuleBase" id="RU361157"/>
    </source>
</evidence>
<keyword evidence="3 6" id="KW-1133">Transmembrane helix</keyword>
<evidence type="ECO:0000313" key="9">
    <source>
        <dbReference type="Proteomes" id="UP000198583"/>
    </source>
</evidence>
<feature type="transmembrane region" description="Helical" evidence="6">
    <location>
        <begin position="170"/>
        <end position="188"/>
    </location>
</feature>
<keyword evidence="6" id="KW-1003">Cell membrane</keyword>
<dbReference type="GO" id="GO:0046677">
    <property type="term" value="P:response to antibiotic"/>
    <property type="evidence" value="ECO:0007669"/>
    <property type="project" value="UniProtKB-KW"/>
</dbReference>
<dbReference type="AlphaFoldDB" id="A0A1I6FJR2"/>
<dbReference type="EMBL" id="FOYL01000030">
    <property type="protein sequence ID" value="SFR30165.1"/>
    <property type="molecule type" value="Genomic_DNA"/>
</dbReference>
<feature type="transmembrane region" description="Helical" evidence="6">
    <location>
        <begin position="226"/>
        <end position="245"/>
    </location>
</feature>
<keyword evidence="6" id="KW-0813">Transport</keyword>
<dbReference type="STRING" id="84724.SAMN04488564_13014"/>
<reference evidence="9" key="1">
    <citation type="submission" date="2016-10" db="EMBL/GenBank/DDBJ databases">
        <authorList>
            <person name="Varghese N."/>
            <person name="Submissions S."/>
        </authorList>
    </citation>
    <scope>NUCLEOTIDE SEQUENCE [LARGE SCALE GENOMIC DNA]</scope>
    <source>
        <strain evidence="9">DSM 44232</strain>
    </source>
</reference>
<feature type="transmembrane region" description="Helical" evidence="6">
    <location>
        <begin position="101"/>
        <end position="127"/>
    </location>
</feature>
<evidence type="ECO:0000313" key="8">
    <source>
        <dbReference type="EMBL" id="SFR30165.1"/>
    </source>
</evidence>
<evidence type="ECO:0000259" key="7">
    <source>
        <dbReference type="PROSITE" id="PS51012"/>
    </source>
</evidence>
<name>A0A1I6FJR2_9PSEU</name>
<dbReference type="InterPro" id="IPR051784">
    <property type="entry name" value="Nod_factor_ABC_transporter"/>
</dbReference>
<dbReference type="RefSeq" id="WP_093606518.1">
    <property type="nucleotide sequence ID" value="NZ_FOYL01000030.1"/>
</dbReference>
<dbReference type="PROSITE" id="PS51012">
    <property type="entry name" value="ABC_TM2"/>
    <property type="match status" value="1"/>
</dbReference>
<dbReference type="Pfam" id="PF01061">
    <property type="entry name" value="ABC2_membrane"/>
    <property type="match status" value="1"/>
</dbReference>
<dbReference type="Proteomes" id="UP000198583">
    <property type="component" value="Unassembled WGS sequence"/>
</dbReference>
<protein>
    <recommendedName>
        <fullName evidence="6">Transport permease protein</fullName>
    </recommendedName>
</protein>
<feature type="transmembrane region" description="Helical" evidence="6">
    <location>
        <begin position="58"/>
        <end position="80"/>
    </location>
</feature>
<dbReference type="InterPro" id="IPR000412">
    <property type="entry name" value="ABC_2_transport"/>
</dbReference>
<accession>A0A1I6FJR2</accession>
<dbReference type="InterPro" id="IPR013525">
    <property type="entry name" value="ABC2_TM"/>
</dbReference>
<dbReference type="GO" id="GO:0140359">
    <property type="term" value="F:ABC-type transporter activity"/>
    <property type="evidence" value="ECO:0007669"/>
    <property type="project" value="InterPro"/>
</dbReference>
<proteinExistence type="inferred from homology"/>
<evidence type="ECO:0000256" key="1">
    <source>
        <dbReference type="ARBA" id="ARBA00004141"/>
    </source>
</evidence>
<feature type="transmembrane region" description="Helical" evidence="6">
    <location>
        <begin position="133"/>
        <end position="158"/>
    </location>
</feature>
<feature type="transmembrane region" description="Helical" evidence="6">
    <location>
        <begin position="21"/>
        <end position="38"/>
    </location>
</feature>
<dbReference type="InterPro" id="IPR047817">
    <property type="entry name" value="ABC2_TM_bact-type"/>
</dbReference>
<dbReference type="PANTHER" id="PTHR43229:SF2">
    <property type="entry name" value="NODULATION PROTEIN J"/>
    <property type="match status" value="1"/>
</dbReference>
<comment type="subcellular location">
    <subcellularLocation>
        <location evidence="6">Cell membrane</location>
        <topology evidence="6">Multi-pass membrane protein</topology>
    </subcellularLocation>
    <subcellularLocation>
        <location evidence="1">Membrane</location>
        <topology evidence="1">Multi-pass membrane protein</topology>
    </subcellularLocation>
</comment>
<evidence type="ECO:0000256" key="2">
    <source>
        <dbReference type="ARBA" id="ARBA00022692"/>
    </source>
</evidence>
<sequence>MILRDTWLIYTNELMQRKRQILWLVLGLFQPLLYLFAYGPLVTKLMSSFWHTNTWDTFLPALLLQAALTQSMFAGLTLLWEKRMGVVERFRVAPISRYALVFGKLGAIGTTTALLSFFVAMICRSFFALNSNMVNIAVCVLFNVLLSMFVAACSYALALRVNNEETLSPALNALLLPLLLLSGAFIPITKDSSPGWLQQVSLFNPITYIMDADRAILRGNYFDSNAVIGTAVLLGLGFFSITWVARAFTHESA</sequence>
<dbReference type="PANTHER" id="PTHR43229">
    <property type="entry name" value="NODULATION PROTEIN J"/>
    <property type="match status" value="1"/>
</dbReference>
<keyword evidence="4 6" id="KW-0472">Membrane</keyword>
<evidence type="ECO:0000256" key="5">
    <source>
        <dbReference type="ARBA" id="ARBA00023251"/>
    </source>
</evidence>
<keyword evidence="5" id="KW-0046">Antibiotic resistance</keyword>
<gene>
    <name evidence="8" type="ORF">SAMN04488564_13014</name>
</gene>
<feature type="domain" description="ABC transmembrane type-2" evidence="7">
    <location>
        <begin position="22"/>
        <end position="251"/>
    </location>
</feature>
<evidence type="ECO:0000256" key="4">
    <source>
        <dbReference type="ARBA" id="ARBA00023136"/>
    </source>
</evidence>
<keyword evidence="2 6" id="KW-0812">Transmembrane</keyword>
<dbReference type="GO" id="GO:0043190">
    <property type="term" value="C:ATP-binding cassette (ABC) transporter complex"/>
    <property type="evidence" value="ECO:0007669"/>
    <property type="project" value="InterPro"/>
</dbReference>
<dbReference type="PIRSF" id="PIRSF006648">
    <property type="entry name" value="DrrB"/>
    <property type="match status" value="1"/>
</dbReference>
<evidence type="ECO:0000256" key="3">
    <source>
        <dbReference type="ARBA" id="ARBA00022989"/>
    </source>
</evidence>
<dbReference type="OrthoDB" id="9255971at2"/>
<keyword evidence="9" id="KW-1185">Reference proteome</keyword>